<protein>
    <submittedName>
        <fullName evidence="1">Sugar ABC transporter ATPase</fullName>
    </submittedName>
</protein>
<dbReference type="AlphaFoldDB" id="A0A2V4L2L8"/>
<dbReference type="Proteomes" id="UP000248146">
    <property type="component" value="Unassembled WGS sequence"/>
</dbReference>
<dbReference type="OrthoDB" id="6919284at2"/>
<accession>A0A2V4L2L8</accession>
<comment type="caution">
    <text evidence="1">The sequence shown here is derived from an EMBL/GenBank/DDBJ whole genome shotgun (WGS) entry which is preliminary data.</text>
</comment>
<gene>
    <name evidence="1" type="ORF">DMO17_03805</name>
</gene>
<proteinExistence type="predicted"/>
<evidence type="ECO:0000313" key="1">
    <source>
        <dbReference type="EMBL" id="PYC28311.1"/>
    </source>
</evidence>
<sequence>MSAIQSILVPKISSLPEAEARARLMLRWLAGQRLVAAQQSTCGRLGNGMGHAIDEGARRLLHAERLPFGQPCNGLQVVTKRCIYTPTRDFLEEAGCPECRQEVGVALFEGLDEWSAGVSDNFTCPECGHEDDINGFLFLQPCAFSNLAFVFNGWPPECFSPALLEQFAERLGFPVRLVRVDG</sequence>
<name>A0A2V4L2L8_AQUAC</name>
<organism evidence="1 2">
    <name type="scientific">Aquipseudomonas alcaligenes</name>
    <name type="common">Pseudomonas alcaligenes</name>
    <dbReference type="NCBI Taxonomy" id="43263"/>
    <lineage>
        <taxon>Bacteria</taxon>
        <taxon>Pseudomonadati</taxon>
        <taxon>Pseudomonadota</taxon>
        <taxon>Gammaproteobacteria</taxon>
        <taxon>Pseudomonadales</taxon>
        <taxon>Pseudomonadaceae</taxon>
        <taxon>Aquipseudomonas</taxon>
    </lineage>
</organism>
<evidence type="ECO:0000313" key="2">
    <source>
        <dbReference type="Proteomes" id="UP000248146"/>
    </source>
</evidence>
<reference evidence="1 2" key="1">
    <citation type="submission" date="2018-06" db="EMBL/GenBank/DDBJ databases">
        <title>Pseudomonas diversity within urban Lake Michigan freshwaters.</title>
        <authorList>
            <person name="Batrich M."/>
            <person name="Hatzopoulos T."/>
            <person name="Putonti C."/>
        </authorList>
    </citation>
    <scope>NUCLEOTIDE SEQUENCE [LARGE SCALE GENOMIC DNA]</scope>
    <source>
        <strain evidence="1 2">MB-090714</strain>
    </source>
</reference>
<dbReference type="EMBL" id="QJRX01000002">
    <property type="protein sequence ID" value="PYC28311.1"/>
    <property type="molecule type" value="Genomic_DNA"/>
</dbReference>
<dbReference type="RefSeq" id="WP_110680983.1">
    <property type="nucleotide sequence ID" value="NZ_QJRX01000002.1"/>
</dbReference>